<dbReference type="GO" id="GO:0001006">
    <property type="term" value="F:RNA polymerase III type 3 promoter sequence-specific DNA binding"/>
    <property type="evidence" value="ECO:0007669"/>
    <property type="project" value="TreeGrafter"/>
</dbReference>
<dbReference type="GO" id="GO:0042795">
    <property type="term" value="P:snRNA transcription by RNA polymerase II"/>
    <property type="evidence" value="ECO:0007669"/>
    <property type="project" value="TreeGrafter"/>
</dbReference>
<evidence type="ECO:0000256" key="5">
    <source>
        <dbReference type="ARBA" id="ARBA00023125"/>
    </source>
</evidence>
<evidence type="ECO:0000313" key="11">
    <source>
        <dbReference type="EMBL" id="RWS15657.1"/>
    </source>
</evidence>
<evidence type="ECO:0000256" key="9">
    <source>
        <dbReference type="ARBA" id="ARBA00025958"/>
    </source>
</evidence>
<dbReference type="GO" id="GO:0000978">
    <property type="term" value="F:RNA polymerase II cis-regulatory region sequence-specific DNA binding"/>
    <property type="evidence" value="ECO:0007669"/>
    <property type="project" value="TreeGrafter"/>
</dbReference>
<comment type="similarity">
    <text evidence="2">Belongs to the SNAPC3/SRD2 family.</text>
</comment>
<dbReference type="GO" id="GO:0001046">
    <property type="term" value="F:core promoter sequence-specific DNA binding"/>
    <property type="evidence" value="ECO:0007669"/>
    <property type="project" value="TreeGrafter"/>
</dbReference>
<dbReference type="OrthoDB" id="46583at2759"/>
<sequence length="402" mass="46464">MESIHKSEYRVWINQKRINVKQFVEEWRSIGVENELSFTDDNLLQKASEEFKSERTSVDELGQILSQAVDDCDPSKLTVDGENDAIYTCYDRTVDDFEIPDDLNLETLRLQKEHLKRCKTDNTYRSAFNSSLKYRMNPIAAKNDAKTMKDSERQNELVSDLCAILIVQIFRPMLSKEGYGEKQRTPSLIADREIMVLSSQYLTELRDKYHCVSDIASLGDCSDNPSLSKTKSAGDIYKSGFFFIGNIFYNDMRDNSNIDYSQIIIEWSQEAGRGIGPFKSANMESTKFEDLEIQLGYPYVYVHQGNCEHLLVFTDLRLFVPQSDSRCLKDYPKILATNKRIPIKCGGCNLNTAKWLTRGNKRLPEEQFFFCDTCFRSFNYDENNKKIGEFQAYSFLDRTAVL</sequence>
<comment type="caution">
    <text evidence="11">The sequence shown here is derived from an EMBL/GenBank/DDBJ whole genome shotgun (WGS) entry which is preliminary data.</text>
</comment>
<accession>A0A3S4RFR6</accession>
<evidence type="ECO:0000256" key="1">
    <source>
        <dbReference type="ARBA" id="ARBA00004123"/>
    </source>
</evidence>
<protein>
    <recommendedName>
        <fullName evidence="3">snRNA-activating protein complex subunit 3</fullName>
    </recommendedName>
    <alternativeName>
        <fullName evidence="10">Small nuclear RNA-activating complex polypeptide 3</fullName>
    </alternativeName>
</protein>
<dbReference type="GO" id="GO:0042796">
    <property type="term" value="P:snRNA transcription by RNA polymerase III"/>
    <property type="evidence" value="ECO:0007669"/>
    <property type="project" value="TreeGrafter"/>
</dbReference>
<dbReference type="GO" id="GO:0005634">
    <property type="term" value="C:nucleus"/>
    <property type="evidence" value="ECO:0007669"/>
    <property type="project" value="UniProtKB-SubCell"/>
</dbReference>
<dbReference type="PANTHER" id="PTHR13421:SF16">
    <property type="entry name" value="SNRNA-ACTIVATING PROTEIN COMPLEX SUBUNIT 3"/>
    <property type="match status" value="1"/>
</dbReference>
<evidence type="ECO:0000256" key="10">
    <source>
        <dbReference type="ARBA" id="ARBA00029606"/>
    </source>
</evidence>
<dbReference type="Pfam" id="PF12251">
    <property type="entry name" value="SNAPC3"/>
    <property type="match status" value="1"/>
</dbReference>
<comment type="subcellular location">
    <subcellularLocation>
        <location evidence="1">Nucleus</location>
    </subcellularLocation>
</comment>
<evidence type="ECO:0000256" key="2">
    <source>
        <dbReference type="ARBA" id="ARBA00010410"/>
    </source>
</evidence>
<evidence type="ECO:0000256" key="6">
    <source>
        <dbReference type="ARBA" id="ARBA00023163"/>
    </source>
</evidence>
<evidence type="ECO:0000256" key="8">
    <source>
        <dbReference type="ARBA" id="ARBA00025193"/>
    </source>
</evidence>
<dbReference type="Proteomes" id="UP000285301">
    <property type="component" value="Unassembled WGS sequence"/>
</dbReference>
<evidence type="ECO:0000256" key="4">
    <source>
        <dbReference type="ARBA" id="ARBA00023015"/>
    </source>
</evidence>
<keyword evidence="6" id="KW-0804">Transcription</keyword>
<keyword evidence="12" id="KW-1185">Reference proteome</keyword>
<dbReference type="AlphaFoldDB" id="A0A3S4RFR6"/>
<evidence type="ECO:0000256" key="3">
    <source>
        <dbReference type="ARBA" id="ARBA00013634"/>
    </source>
</evidence>
<keyword evidence="5" id="KW-0238">DNA-binding</keyword>
<keyword evidence="4" id="KW-0805">Transcription regulation</keyword>
<dbReference type="EMBL" id="NCKU01000395">
    <property type="protein sequence ID" value="RWS15657.1"/>
    <property type="molecule type" value="Genomic_DNA"/>
</dbReference>
<organism evidence="11 12">
    <name type="scientific">Dinothrombium tinctorium</name>
    <dbReference type="NCBI Taxonomy" id="1965070"/>
    <lineage>
        <taxon>Eukaryota</taxon>
        <taxon>Metazoa</taxon>
        <taxon>Ecdysozoa</taxon>
        <taxon>Arthropoda</taxon>
        <taxon>Chelicerata</taxon>
        <taxon>Arachnida</taxon>
        <taxon>Acari</taxon>
        <taxon>Acariformes</taxon>
        <taxon>Trombidiformes</taxon>
        <taxon>Prostigmata</taxon>
        <taxon>Anystina</taxon>
        <taxon>Parasitengona</taxon>
        <taxon>Trombidioidea</taxon>
        <taxon>Trombidiidae</taxon>
        <taxon>Dinothrombium</taxon>
    </lineage>
</organism>
<evidence type="ECO:0000256" key="7">
    <source>
        <dbReference type="ARBA" id="ARBA00023242"/>
    </source>
</evidence>
<gene>
    <name evidence="11" type="ORF">B4U79_06211</name>
</gene>
<dbReference type="PANTHER" id="PTHR13421">
    <property type="entry name" value="SNRNA-ACTIVATING PROTEIN COMPLEX SUBUNIT 3"/>
    <property type="match status" value="1"/>
</dbReference>
<keyword evidence="7" id="KW-0539">Nucleus</keyword>
<dbReference type="GO" id="GO:0019185">
    <property type="term" value="C:snRNA-activating protein complex"/>
    <property type="evidence" value="ECO:0007669"/>
    <property type="project" value="TreeGrafter"/>
</dbReference>
<proteinExistence type="inferred from homology"/>
<reference evidence="11 12" key="1">
    <citation type="journal article" date="2018" name="Gigascience">
        <title>Genomes of trombidid mites reveal novel predicted allergens and laterally-transferred genes associated with secondary metabolism.</title>
        <authorList>
            <person name="Dong X."/>
            <person name="Chaisiri K."/>
            <person name="Xia D."/>
            <person name="Armstrong S.D."/>
            <person name="Fang Y."/>
            <person name="Donnelly M.J."/>
            <person name="Kadowaki T."/>
            <person name="McGarry J.W."/>
            <person name="Darby A.C."/>
            <person name="Makepeace B.L."/>
        </authorList>
    </citation>
    <scope>NUCLEOTIDE SEQUENCE [LARGE SCALE GENOMIC DNA]</scope>
    <source>
        <strain evidence="11">UoL-WK</strain>
    </source>
</reference>
<name>A0A3S4RFR6_9ACAR</name>
<comment type="subunit">
    <text evidence="9">Part of the SNAPc complex composed of 5 subunits: SNAPC1, SNAPC2, SNAPC3, SNAPC4 and SNAPC5. SNAPC3 interacts with SNAPC1.</text>
</comment>
<dbReference type="STRING" id="1965070.A0A3S4RFR6"/>
<evidence type="ECO:0000313" key="12">
    <source>
        <dbReference type="Proteomes" id="UP000285301"/>
    </source>
</evidence>
<dbReference type="GO" id="GO:0003681">
    <property type="term" value="F:bent DNA binding"/>
    <property type="evidence" value="ECO:0007669"/>
    <property type="project" value="TreeGrafter"/>
</dbReference>
<dbReference type="InterPro" id="IPR022042">
    <property type="entry name" value="snRNA-activating_su3"/>
</dbReference>
<comment type="function">
    <text evidence="8">Part of the SNAPc complex required for the transcription of both RNA polymerase II and III small-nuclear RNA genes. Binds to the proximal sequence element (PSE), a non-TATA-box basal promoter element common to these 2 types of genes. Recruits TBP and BRF2 to the U6 snRNA TATA box.</text>
</comment>